<evidence type="ECO:0000313" key="1">
    <source>
        <dbReference type="EMBL" id="AVW93452.1"/>
    </source>
</evidence>
<dbReference type="Proteomes" id="UP000241447">
    <property type="component" value="Chromosome"/>
</dbReference>
<dbReference type="PANTHER" id="PTHR37946:SF1">
    <property type="entry name" value="SLL1969 PROTEIN"/>
    <property type="match status" value="1"/>
</dbReference>
<sequence>MGLCGLVLGARAQASDPSTSSGVRGCVILLHGLARTDASMAVLAQALKSEGYYVINHAYPSRQAPIDILAETALLSAREDCRTSSGPSVPPNVVTHSMGGILLRVFAQAHPDLEWGRVVMMGPPNHGSEIVDMFETNAAFVDANGPAGLQLGTNGLPDTLPPLPFETGVIAGSQSLNPLLSAIVEGEDDGKVSIESTKVEGMKAHLTLPVTHTFMMQNPRVIVQVLNFLDTGTFVADVSFAEALRRLAGE</sequence>
<reference evidence="1 2" key="1">
    <citation type="submission" date="2018-03" db="EMBL/GenBank/DDBJ databases">
        <title>The Complete Genome of Celeribacter baekdonensis strain LH4, a Thiosulfate-Oxidizing Alphaproteobacterium Isolated from Gulf of Mexico Continental Slope Sediments.</title>
        <authorList>
            <person name="Flood B.E."/>
            <person name="Bailey J.V."/>
            <person name="Leprich D."/>
        </authorList>
    </citation>
    <scope>NUCLEOTIDE SEQUENCE [LARGE SCALE GENOMIC DNA]</scope>
    <source>
        <strain evidence="1 2">LH4</strain>
    </source>
</reference>
<dbReference type="InterPro" id="IPR029058">
    <property type="entry name" value="AB_hydrolase_fold"/>
</dbReference>
<dbReference type="OrthoDB" id="556502at2"/>
<evidence type="ECO:0000313" key="2">
    <source>
        <dbReference type="Proteomes" id="UP000241447"/>
    </source>
</evidence>
<dbReference type="Gene3D" id="3.40.50.1820">
    <property type="entry name" value="alpha/beta hydrolase"/>
    <property type="match status" value="1"/>
</dbReference>
<dbReference type="AlphaFoldDB" id="A0A2R4M8U2"/>
<dbReference type="GO" id="GO:0016740">
    <property type="term" value="F:transferase activity"/>
    <property type="evidence" value="ECO:0007669"/>
    <property type="project" value="UniProtKB-KW"/>
</dbReference>
<dbReference type="SUPFAM" id="SSF53474">
    <property type="entry name" value="alpha/beta-Hydrolases"/>
    <property type="match status" value="1"/>
</dbReference>
<dbReference type="EMBL" id="CP028475">
    <property type="protein sequence ID" value="AVW93452.1"/>
    <property type="molecule type" value="Genomic_DNA"/>
</dbReference>
<protein>
    <submittedName>
        <fullName evidence="1">Acetyltransferase</fullName>
    </submittedName>
</protein>
<dbReference type="PANTHER" id="PTHR37946">
    <property type="entry name" value="SLL1969 PROTEIN"/>
    <property type="match status" value="1"/>
</dbReference>
<gene>
    <name evidence="1" type="ORF">DA792_13160</name>
</gene>
<dbReference type="KEGG" id="cbak:DA792_13160"/>
<name>A0A2R4M8U2_9RHOB</name>
<keyword evidence="1" id="KW-0808">Transferase</keyword>
<organism evidence="1 2">
    <name type="scientific">Celeribacter baekdonensis</name>
    <dbReference type="NCBI Taxonomy" id="875171"/>
    <lineage>
        <taxon>Bacteria</taxon>
        <taxon>Pseudomonadati</taxon>
        <taxon>Pseudomonadota</taxon>
        <taxon>Alphaproteobacteria</taxon>
        <taxon>Rhodobacterales</taxon>
        <taxon>Roseobacteraceae</taxon>
        <taxon>Celeribacter</taxon>
    </lineage>
</organism>
<proteinExistence type="predicted"/>
<accession>A0A2R4M8U2</accession>